<reference evidence="12 13" key="1">
    <citation type="submission" date="2017-09" db="EMBL/GenBank/DDBJ databases">
        <title>Mesorhizobum sanjuanii sp. nov. isolated from nodules of Lotus tenuis in saline-alkaline lowlands of Flooding Pampa.</title>
        <authorList>
            <person name="Sannazzaro A.I."/>
            <person name="Torres Tejerizo G.A."/>
            <person name="Fontana F."/>
            <person name="Cumpa Velazquez L.M."/>
            <person name="Hansen L."/>
            <person name="Pistorio M."/>
            <person name="Estrella M.J."/>
        </authorList>
    </citation>
    <scope>NUCLEOTIDE SEQUENCE [LARGE SCALE GENOMIC DNA]</scope>
    <source>
        <strain evidence="12 13">BSA136</strain>
    </source>
</reference>
<evidence type="ECO:0000313" key="12">
    <source>
        <dbReference type="EMBL" id="PDQ21765.1"/>
    </source>
</evidence>
<accession>A0A2A6FJ56</accession>
<keyword evidence="13" id="KW-1185">Reference proteome</keyword>
<protein>
    <recommendedName>
        <fullName evidence="8 10">NH(3)-dependent NAD(+) synthetase</fullName>
        <ecNumber evidence="8 10">6.3.1.5</ecNumber>
    </recommendedName>
</protein>
<dbReference type="GO" id="GO:0046872">
    <property type="term" value="F:metal ion binding"/>
    <property type="evidence" value="ECO:0007669"/>
    <property type="project" value="UniProtKB-KW"/>
</dbReference>
<dbReference type="RefSeq" id="WP_097572649.1">
    <property type="nucleotide sequence ID" value="NZ_NWQG01000040.1"/>
</dbReference>
<dbReference type="GO" id="GO:0003952">
    <property type="term" value="F:NAD+ synthase (glutamine-hydrolyzing) activity"/>
    <property type="evidence" value="ECO:0007669"/>
    <property type="project" value="InterPro"/>
</dbReference>
<feature type="domain" description="NAD/GMP synthase" evidence="11">
    <location>
        <begin position="26"/>
        <end position="112"/>
    </location>
</feature>
<dbReference type="PANTHER" id="PTHR23090">
    <property type="entry name" value="NH 3 /GLUTAMINE-DEPENDENT NAD + SYNTHETASE"/>
    <property type="match status" value="1"/>
</dbReference>
<keyword evidence="4 8" id="KW-0547">Nucleotide-binding</keyword>
<feature type="binding site" evidence="8">
    <location>
        <position position="203"/>
    </location>
    <ligand>
        <name>ATP</name>
        <dbReference type="ChEBI" id="CHEBI:30616"/>
    </ligand>
</feature>
<evidence type="ECO:0000256" key="5">
    <source>
        <dbReference type="ARBA" id="ARBA00022840"/>
    </source>
</evidence>
<evidence type="ECO:0000256" key="6">
    <source>
        <dbReference type="ARBA" id="ARBA00022842"/>
    </source>
</evidence>
<name>A0A2A6FJ56_9HYPH</name>
<evidence type="ECO:0000256" key="1">
    <source>
        <dbReference type="ARBA" id="ARBA00005859"/>
    </source>
</evidence>
<dbReference type="GO" id="GO:0005524">
    <property type="term" value="F:ATP binding"/>
    <property type="evidence" value="ECO:0007669"/>
    <property type="project" value="UniProtKB-UniRule"/>
</dbReference>
<dbReference type="InterPro" id="IPR003694">
    <property type="entry name" value="NAD_synthase"/>
</dbReference>
<feature type="binding site" description="in other chain" evidence="8">
    <location>
        <position position="183"/>
    </location>
    <ligand>
        <name>deamido-NAD(+)</name>
        <dbReference type="ChEBI" id="CHEBI:58437"/>
        <note>ligand shared between two neighboring subunits</note>
    </ligand>
</feature>
<feature type="domain" description="NAD/GMP synthase" evidence="11">
    <location>
        <begin position="175"/>
        <end position="308"/>
    </location>
</feature>
<dbReference type="NCBIfam" id="NF002048">
    <property type="entry name" value="PRK00876.1"/>
    <property type="match status" value="1"/>
</dbReference>
<comment type="caution">
    <text evidence="12">The sequence shown here is derived from an EMBL/GenBank/DDBJ whole genome shotgun (WGS) entry which is preliminary data.</text>
</comment>
<evidence type="ECO:0000256" key="9">
    <source>
        <dbReference type="RuleBase" id="RU003811"/>
    </source>
</evidence>
<proteinExistence type="inferred from homology"/>
<feature type="binding site" evidence="8">
    <location>
        <position position="208"/>
    </location>
    <ligand>
        <name>Mg(2+)</name>
        <dbReference type="ChEBI" id="CHEBI:18420"/>
    </ligand>
</feature>
<keyword evidence="3 8" id="KW-0479">Metal-binding</keyword>
<comment type="function">
    <text evidence="8">Catalyzes the ATP-dependent amidation of deamido-NAD to form NAD. Uses ammonia as a nitrogen source.</text>
</comment>
<dbReference type="EMBL" id="NWQG01000040">
    <property type="protein sequence ID" value="PDQ21765.1"/>
    <property type="molecule type" value="Genomic_DNA"/>
</dbReference>
<dbReference type="InterPro" id="IPR022310">
    <property type="entry name" value="NAD/GMP_synthase"/>
</dbReference>
<dbReference type="GO" id="GO:0005737">
    <property type="term" value="C:cytoplasm"/>
    <property type="evidence" value="ECO:0007669"/>
    <property type="project" value="InterPro"/>
</dbReference>
<keyword evidence="5 8" id="KW-0067">ATP-binding</keyword>
<keyword evidence="2 8" id="KW-0436">Ligase</keyword>
<dbReference type="Pfam" id="PF02540">
    <property type="entry name" value="NAD_synthase"/>
    <property type="match status" value="2"/>
</dbReference>
<feature type="binding site" evidence="8">
    <location>
        <position position="254"/>
    </location>
    <ligand>
        <name>ATP</name>
        <dbReference type="ChEBI" id="CHEBI:30616"/>
    </ligand>
</feature>
<evidence type="ECO:0000313" key="13">
    <source>
        <dbReference type="Proteomes" id="UP000219182"/>
    </source>
</evidence>
<sequence>MNVRPSEDAQAILAQALAIDPAAETDRIVTALRQQLRGIRKRGLVLGLSGGIDSSVSVALAARAAGPQNVLCLFMPENDSDPESLRLGRLVADTFGVEAIVEDIGPALRAMGCYERRDAFIRELVPEYGEGWASKIVIANALESEGYNISSLVVQDPKGKQTKVRMPLPVYLGVVAATNMKQRTRKQIEYYHADRLNFAVLGTPNRLEYDQGFFVKNGDGAADVKPIAHLYKTQVYALAAYLGVPEEILNRPPTTDTYSLAQTQEEFYFSLPYDRMDICLCGLNKGMAAEVVGQAAGLDAWQVERVWADIAAKRKATRYLHLRPQLVDDVKEVGT</sequence>
<keyword evidence="6 8" id="KW-0460">Magnesium</keyword>
<gene>
    <name evidence="8 12" type="primary">nadE</name>
    <name evidence="12" type="ORF">CN311_07255</name>
</gene>
<dbReference type="Proteomes" id="UP000219182">
    <property type="component" value="Unassembled WGS sequence"/>
</dbReference>
<dbReference type="SUPFAM" id="SSF52402">
    <property type="entry name" value="Adenine nucleotide alpha hydrolases-like"/>
    <property type="match status" value="1"/>
</dbReference>
<feature type="binding site" evidence="8">
    <location>
        <position position="53"/>
    </location>
    <ligand>
        <name>Mg(2+)</name>
        <dbReference type="ChEBI" id="CHEBI:18420"/>
    </ligand>
</feature>
<dbReference type="GO" id="GO:0008795">
    <property type="term" value="F:NAD+ synthase activity"/>
    <property type="evidence" value="ECO:0007669"/>
    <property type="project" value="UniProtKB-UniRule"/>
</dbReference>
<organism evidence="12 13">
    <name type="scientific">Mesorhizobium sanjuanii</name>
    <dbReference type="NCBI Taxonomy" id="2037900"/>
    <lineage>
        <taxon>Bacteria</taxon>
        <taxon>Pseudomonadati</taxon>
        <taxon>Pseudomonadota</taxon>
        <taxon>Alphaproteobacteria</taxon>
        <taxon>Hyphomicrobiales</taxon>
        <taxon>Phyllobacteriaceae</taxon>
        <taxon>Mesorhizobium</taxon>
    </lineage>
</organism>
<dbReference type="Gene3D" id="3.40.50.620">
    <property type="entry name" value="HUPs"/>
    <property type="match status" value="1"/>
</dbReference>
<keyword evidence="7 8" id="KW-0520">NAD</keyword>
<feature type="binding site" description="in other chain" evidence="8">
    <location>
        <position position="216"/>
    </location>
    <ligand>
        <name>deamido-NAD(+)</name>
        <dbReference type="ChEBI" id="CHEBI:58437"/>
        <note>ligand shared between two neighboring subunits</note>
    </ligand>
</feature>
<comment type="caution">
    <text evidence="8">Lacks conserved residue(s) required for the propagation of feature annotation.</text>
</comment>
<dbReference type="AlphaFoldDB" id="A0A2A6FJ56"/>
<dbReference type="GO" id="GO:0009435">
    <property type="term" value="P:NAD+ biosynthetic process"/>
    <property type="evidence" value="ECO:0007669"/>
    <property type="project" value="UniProtKB-UniRule"/>
</dbReference>
<dbReference type="PANTHER" id="PTHR23090:SF9">
    <property type="entry name" value="GLUTAMINE-DEPENDENT NAD(+) SYNTHETASE"/>
    <property type="match status" value="1"/>
</dbReference>
<feature type="binding site" evidence="8">
    <location>
        <begin position="47"/>
        <end position="54"/>
    </location>
    <ligand>
        <name>ATP</name>
        <dbReference type="ChEBI" id="CHEBI:30616"/>
    </ligand>
</feature>
<comment type="subunit">
    <text evidence="8">Homodimer.</text>
</comment>
<dbReference type="UniPathway" id="UPA00253">
    <property type="reaction ID" value="UER00333"/>
</dbReference>
<evidence type="ECO:0000256" key="8">
    <source>
        <dbReference type="HAMAP-Rule" id="MF_00193"/>
    </source>
</evidence>
<dbReference type="NCBIfam" id="TIGR00552">
    <property type="entry name" value="nadE"/>
    <property type="match status" value="1"/>
</dbReference>
<evidence type="ECO:0000259" key="11">
    <source>
        <dbReference type="Pfam" id="PF02540"/>
    </source>
</evidence>
<comment type="similarity">
    <text evidence="1 8 9">Belongs to the NAD synthetase family.</text>
</comment>
<evidence type="ECO:0000256" key="2">
    <source>
        <dbReference type="ARBA" id="ARBA00022598"/>
    </source>
</evidence>
<comment type="pathway">
    <text evidence="8">Cofactor biosynthesis; NAD(+) biosynthesis; NAD(+) from deamido-NAD(+) (ammonia route): step 1/1.</text>
</comment>
<evidence type="ECO:0000256" key="10">
    <source>
        <dbReference type="RuleBase" id="RU003812"/>
    </source>
</evidence>
<comment type="catalytic activity">
    <reaction evidence="8 10">
        <text>deamido-NAD(+) + NH4(+) + ATP = AMP + diphosphate + NAD(+) + H(+)</text>
        <dbReference type="Rhea" id="RHEA:21188"/>
        <dbReference type="ChEBI" id="CHEBI:15378"/>
        <dbReference type="ChEBI" id="CHEBI:28938"/>
        <dbReference type="ChEBI" id="CHEBI:30616"/>
        <dbReference type="ChEBI" id="CHEBI:33019"/>
        <dbReference type="ChEBI" id="CHEBI:57540"/>
        <dbReference type="ChEBI" id="CHEBI:58437"/>
        <dbReference type="ChEBI" id="CHEBI:456215"/>
        <dbReference type="EC" id="6.3.1.5"/>
    </reaction>
</comment>
<feature type="binding site" evidence="8">
    <location>
        <position position="223"/>
    </location>
    <ligand>
        <name>deamido-NAD(+)</name>
        <dbReference type="ChEBI" id="CHEBI:58437"/>
        <note>ligand shared between two neighboring subunits</note>
    </ligand>
</feature>
<dbReference type="EC" id="6.3.1.5" evidence="8 10"/>
<evidence type="ECO:0000256" key="3">
    <source>
        <dbReference type="ARBA" id="ARBA00022723"/>
    </source>
</evidence>
<dbReference type="HAMAP" id="MF_00193">
    <property type="entry name" value="NadE_ammonia_dep"/>
    <property type="match status" value="1"/>
</dbReference>
<dbReference type="CDD" id="cd00553">
    <property type="entry name" value="NAD_synthase"/>
    <property type="match status" value="1"/>
</dbReference>
<evidence type="ECO:0000256" key="7">
    <source>
        <dbReference type="ARBA" id="ARBA00023027"/>
    </source>
</evidence>
<dbReference type="GO" id="GO:0004359">
    <property type="term" value="F:glutaminase activity"/>
    <property type="evidence" value="ECO:0007669"/>
    <property type="project" value="InterPro"/>
</dbReference>
<feature type="binding site" evidence="8">
    <location>
        <position position="232"/>
    </location>
    <ligand>
        <name>ATP</name>
        <dbReference type="ChEBI" id="CHEBI:30616"/>
    </ligand>
</feature>
<dbReference type="InterPro" id="IPR022926">
    <property type="entry name" value="NH(3)-dep_NAD(+)_synth"/>
</dbReference>
<evidence type="ECO:0000256" key="4">
    <source>
        <dbReference type="ARBA" id="ARBA00022741"/>
    </source>
</evidence>
<dbReference type="InterPro" id="IPR014729">
    <property type="entry name" value="Rossmann-like_a/b/a_fold"/>
</dbReference>